<sequence length="230" mass="25282">MNQVNNQTIDRGLQSFFSRVYAILAGGIALSAVTAFMITNVFKVEFMTIMGRTPLLFWILWIAELALVIRLGKQAMSNQPSKALGGFLAYSVLNGVTMSVTLMMYTSGTVTTAFIAAASTFGAMALFGTRTKKDLTAMGHAFRSAVWGIIIVILLNAFILHSQPVDLFISLVTVVIFSGLTAYDHQMIRRYYAQADSSSVQGLAVFCALQLYLDFINLFISFLRILGIKE</sequence>
<feature type="transmembrane region" description="Helical" evidence="6">
    <location>
        <begin position="203"/>
        <end position="226"/>
    </location>
</feature>
<evidence type="ECO:0000256" key="5">
    <source>
        <dbReference type="ARBA" id="ARBA00023136"/>
    </source>
</evidence>
<comment type="similarity">
    <text evidence="2 6">Belongs to the BI1 family.</text>
</comment>
<evidence type="ECO:0000256" key="3">
    <source>
        <dbReference type="ARBA" id="ARBA00022692"/>
    </source>
</evidence>
<comment type="subcellular location">
    <subcellularLocation>
        <location evidence="1">Membrane</location>
        <topology evidence="1">Multi-pass membrane protein</topology>
    </subcellularLocation>
</comment>
<dbReference type="AlphaFoldDB" id="A0A3R9ZXX8"/>
<dbReference type="OrthoDB" id="9793828at2"/>
<feature type="transmembrane region" description="Helical" evidence="6">
    <location>
        <begin position="111"/>
        <end position="129"/>
    </location>
</feature>
<name>A0A3R9ZXX8_9ENTE</name>
<accession>A0A3R9ZXX8</accession>
<dbReference type="EMBL" id="PXZH01000001">
    <property type="protein sequence ID" value="RST90244.1"/>
    <property type="molecule type" value="Genomic_DNA"/>
</dbReference>
<dbReference type="Pfam" id="PF01027">
    <property type="entry name" value="Bax1-I"/>
    <property type="match status" value="1"/>
</dbReference>
<dbReference type="CDD" id="cd10432">
    <property type="entry name" value="BI-1-like_bacterial"/>
    <property type="match status" value="1"/>
</dbReference>
<dbReference type="PANTHER" id="PTHR23291:SF50">
    <property type="entry name" value="PROTEIN LIFEGUARD 4"/>
    <property type="match status" value="1"/>
</dbReference>
<protein>
    <submittedName>
        <fullName evidence="7">BAX inhibitor (BI)-1/YccA family protein</fullName>
    </submittedName>
</protein>
<evidence type="ECO:0000256" key="4">
    <source>
        <dbReference type="ARBA" id="ARBA00022989"/>
    </source>
</evidence>
<evidence type="ECO:0000313" key="8">
    <source>
        <dbReference type="Proteomes" id="UP000277864"/>
    </source>
</evidence>
<evidence type="ECO:0000256" key="2">
    <source>
        <dbReference type="ARBA" id="ARBA00010350"/>
    </source>
</evidence>
<feature type="transmembrane region" description="Helical" evidence="6">
    <location>
        <begin position="54"/>
        <end position="72"/>
    </location>
</feature>
<organism evidence="7 8">
    <name type="scientific">Vagococcus humatus</name>
    <dbReference type="NCBI Taxonomy" id="1889241"/>
    <lineage>
        <taxon>Bacteria</taxon>
        <taxon>Bacillati</taxon>
        <taxon>Bacillota</taxon>
        <taxon>Bacilli</taxon>
        <taxon>Lactobacillales</taxon>
        <taxon>Enterococcaceae</taxon>
        <taxon>Vagococcus</taxon>
    </lineage>
</organism>
<evidence type="ECO:0000313" key="7">
    <source>
        <dbReference type="EMBL" id="RST90244.1"/>
    </source>
</evidence>
<feature type="transmembrane region" description="Helical" evidence="6">
    <location>
        <begin position="167"/>
        <end position="183"/>
    </location>
</feature>
<feature type="transmembrane region" description="Helical" evidence="6">
    <location>
        <begin position="20"/>
        <end position="42"/>
    </location>
</feature>
<keyword evidence="3 6" id="KW-0812">Transmembrane</keyword>
<keyword evidence="8" id="KW-1185">Reference proteome</keyword>
<keyword evidence="5 6" id="KW-0472">Membrane</keyword>
<evidence type="ECO:0000256" key="1">
    <source>
        <dbReference type="ARBA" id="ARBA00004141"/>
    </source>
</evidence>
<keyword evidence="4 6" id="KW-1133">Transmembrane helix</keyword>
<evidence type="ECO:0000256" key="6">
    <source>
        <dbReference type="RuleBase" id="RU004379"/>
    </source>
</evidence>
<dbReference type="InterPro" id="IPR006214">
    <property type="entry name" value="Bax_inhibitor_1-related"/>
</dbReference>
<dbReference type="Proteomes" id="UP000277864">
    <property type="component" value="Unassembled WGS sequence"/>
</dbReference>
<gene>
    <name evidence="7" type="ORF">C7P63_03995</name>
</gene>
<feature type="transmembrane region" description="Helical" evidence="6">
    <location>
        <begin position="84"/>
        <end position="105"/>
    </location>
</feature>
<comment type="caution">
    <text evidence="7">The sequence shown here is derived from an EMBL/GenBank/DDBJ whole genome shotgun (WGS) entry which is preliminary data.</text>
</comment>
<proteinExistence type="inferred from homology"/>
<reference evidence="7 8" key="1">
    <citation type="submission" date="2018-03" db="EMBL/GenBank/DDBJ databases">
        <authorList>
            <person name="Gulvik C.A."/>
        </authorList>
    </citation>
    <scope>NUCLEOTIDE SEQUENCE [LARGE SCALE GENOMIC DNA]</scope>
    <source>
        <strain evidence="7 8">JCM 31581</strain>
    </source>
</reference>
<feature type="transmembrane region" description="Helical" evidence="6">
    <location>
        <begin position="141"/>
        <end position="161"/>
    </location>
</feature>
<dbReference type="GO" id="GO:0005886">
    <property type="term" value="C:plasma membrane"/>
    <property type="evidence" value="ECO:0007669"/>
    <property type="project" value="TreeGrafter"/>
</dbReference>
<dbReference type="PANTHER" id="PTHR23291">
    <property type="entry name" value="BAX INHIBITOR-RELATED"/>
    <property type="match status" value="1"/>
</dbReference>